<dbReference type="AlphaFoldDB" id="A0AB34GCQ4"/>
<sequence>MDVLQFTQKDLEVAVKAMQMENLKLKSKYEELHAKCSEMGKITIGFLGMYPGDGEGKPDKGPDEEHSPETIQQKTKESNELLIICYDLISEME</sequence>
<evidence type="ECO:0000313" key="3">
    <source>
        <dbReference type="Proteomes" id="UP001159641"/>
    </source>
</evidence>
<proteinExistence type="predicted"/>
<organism evidence="2 3">
    <name type="scientific">Eschrichtius robustus</name>
    <name type="common">California gray whale</name>
    <name type="synonym">Eschrichtius gibbosus</name>
    <dbReference type="NCBI Taxonomy" id="9764"/>
    <lineage>
        <taxon>Eukaryota</taxon>
        <taxon>Metazoa</taxon>
        <taxon>Chordata</taxon>
        <taxon>Craniata</taxon>
        <taxon>Vertebrata</taxon>
        <taxon>Euteleostomi</taxon>
        <taxon>Mammalia</taxon>
        <taxon>Eutheria</taxon>
        <taxon>Laurasiatheria</taxon>
        <taxon>Artiodactyla</taxon>
        <taxon>Whippomorpha</taxon>
        <taxon>Cetacea</taxon>
        <taxon>Mysticeti</taxon>
        <taxon>Eschrichtiidae</taxon>
        <taxon>Eschrichtius</taxon>
    </lineage>
</organism>
<evidence type="ECO:0000256" key="1">
    <source>
        <dbReference type="SAM" id="MobiDB-lite"/>
    </source>
</evidence>
<evidence type="ECO:0008006" key="4">
    <source>
        <dbReference type="Google" id="ProtNLM"/>
    </source>
</evidence>
<reference evidence="2 3" key="1">
    <citation type="submission" date="2022-11" db="EMBL/GenBank/DDBJ databases">
        <title>Whole genome sequence of Eschrichtius robustus ER-17-0199.</title>
        <authorList>
            <person name="Bruniche-Olsen A."/>
            <person name="Black A.N."/>
            <person name="Fields C.J."/>
            <person name="Walden K."/>
            <person name="Dewoody J.A."/>
        </authorList>
    </citation>
    <scope>NUCLEOTIDE SEQUENCE [LARGE SCALE GENOMIC DNA]</scope>
    <source>
        <strain evidence="2">ER-17-0199</strain>
        <tissue evidence="2">Blubber</tissue>
    </source>
</reference>
<protein>
    <recommendedName>
        <fullName evidence="4">Coiled-coil domain-containing protein</fullName>
    </recommendedName>
</protein>
<gene>
    <name evidence="2" type="ORF">J1605_015220</name>
</gene>
<evidence type="ECO:0000313" key="2">
    <source>
        <dbReference type="EMBL" id="KAJ8776631.1"/>
    </source>
</evidence>
<feature type="region of interest" description="Disordered" evidence="1">
    <location>
        <begin position="50"/>
        <end position="76"/>
    </location>
</feature>
<dbReference type="Proteomes" id="UP001159641">
    <property type="component" value="Unassembled WGS sequence"/>
</dbReference>
<dbReference type="EMBL" id="JAIQCJ010002358">
    <property type="protein sequence ID" value="KAJ8776631.1"/>
    <property type="molecule type" value="Genomic_DNA"/>
</dbReference>
<keyword evidence="3" id="KW-1185">Reference proteome</keyword>
<feature type="compositionally biased region" description="Basic and acidic residues" evidence="1">
    <location>
        <begin position="54"/>
        <end position="76"/>
    </location>
</feature>
<comment type="caution">
    <text evidence="2">The sequence shown here is derived from an EMBL/GenBank/DDBJ whole genome shotgun (WGS) entry which is preliminary data.</text>
</comment>
<name>A0AB34GCQ4_ESCRO</name>
<accession>A0AB34GCQ4</accession>